<accession>A0A956NA16</accession>
<protein>
    <submittedName>
        <fullName evidence="2">ABC-2 family transporter protein</fullName>
    </submittedName>
</protein>
<organism evidence="2 3">
    <name type="scientific">Eiseniibacteriota bacterium</name>
    <dbReference type="NCBI Taxonomy" id="2212470"/>
    <lineage>
        <taxon>Bacteria</taxon>
        <taxon>Candidatus Eiseniibacteriota</taxon>
    </lineage>
</organism>
<evidence type="ECO:0000313" key="2">
    <source>
        <dbReference type="EMBL" id="MCA9755440.1"/>
    </source>
</evidence>
<keyword evidence="1" id="KW-0472">Membrane</keyword>
<dbReference type="Pfam" id="PF06182">
    <property type="entry name" value="ABC2_membrane_6"/>
    <property type="match status" value="1"/>
</dbReference>
<comment type="caution">
    <text evidence="2">The sequence shown here is derived from an EMBL/GenBank/DDBJ whole genome shotgun (WGS) entry which is preliminary data.</text>
</comment>
<dbReference type="EMBL" id="JAGQHS010000023">
    <property type="protein sequence ID" value="MCA9755440.1"/>
    <property type="molecule type" value="Genomic_DNA"/>
</dbReference>
<dbReference type="Proteomes" id="UP000739538">
    <property type="component" value="Unassembled WGS sequence"/>
</dbReference>
<feature type="transmembrane region" description="Helical" evidence="1">
    <location>
        <begin position="232"/>
        <end position="254"/>
    </location>
</feature>
<proteinExistence type="predicted"/>
<reference evidence="2" key="2">
    <citation type="journal article" date="2021" name="Microbiome">
        <title>Successional dynamics and alternative stable states in a saline activated sludge microbial community over 9 years.</title>
        <authorList>
            <person name="Wang Y."/>
            <person name="Ye J."/>
            <person name="Ju F."/>
            <person name="Liu L."/>
            <person name="Boyd J.A."/>
            <person name="Deng Y."/>
            <person name="Parks D.H."/>
            <person name="Jiang X."/>
            <person name="Yin X."/>
            <person name="Woodcroft B.J."/>
            <person name="Tyson G.W."/>
            <person name="Hugenholtz P."/>
            <person name="Polz M.F."/>
            <person name="Zhang T."/>
        </authorList>
    </citation>
    <scope>NUCLEOTIDE SEQUENCE</scope>
    <source>
        <strain evidence="2">HKST-UBA02</strain>
    </source>
</reference>
<evidence type="ECO:0000256" key="1">
    <source>
        <dbReference type="SAM" id="Phobius"/>
    </source>
</evidence>
<dbReference type="PANTHER" id="PTHR36832:SF2">
    <property type="entry name" value="INTEGRAL MEMBRANE PROTEIN"/>
    <property type="match status" value="1"/>
</dbReference>
<keyword evidence="1" id="KW-1133">Transmembrane helix</keyword>
<dbReference type="AlphaFoldDB" id="A0A956NA16"/>
<feature type="transmembrane region" description="Helical" evidence="1">
    <location>
        <begin position="146"/>
        <end position="167"/>
    </location>
</feature>
<keyword evidence="1" id="KW-0812">Transmembrane</keyword>
<feature type="transmembrane region" description="Helical" evidence="1">
    <location>
        <begin position="119"/>
        <end position="140"/>
    </location>
</feature>
<dbReference type="PANTHER" id="PTHR36832">
    <property type="entry name" value="SLR1174 PROTEIN-RELATED"/>
    <property type="match status" value="1"/>
</dbReference>
<feature type="transmembrane region" description="Helical" evidence="1">
    <location>
        <begin position="179"/>
        <end position="198"/>
    </location>
</feature>
<dbReference type="InterPro" id="IPR010390">
    <property type="entry name" value="ABC-2_transporter-like"/>
</dbReference>
<name>A0A956NA16_UNCEI</name>
<sequence>MDGLNVATNAWAHARIALQRQLVYRFSNWSGLFTNCFFLYFRAYALRACFEHRIAIGGLDADQTVTYVTVSQAFLMVIPAWGKVGVGDAVRSGQIVIDLARPVDFVSCHLGGRFGVSAYYVVARALPLLAVGALAGFLVLPPLGELPVFVISVVLAAWIAHVILLLIELSSFWLGSEQGVRWLVLGFSGLFSGLILPIDFFPQWARTISRFLPFEQTLYTPTRIWIGAGESLWLLLGVQLLWAVFLTLLAQLLFHAGRREVLVHGG</sequence>
<evidence type="ECO:0000313" key="3">
    <source>
        <dbReference type="Proteomes" id="UP000739538"/>
    </source>
</evidence>
<gene>
    <name evidence="2" type="ORF">KDA27_06540</name>
</gene>
<reference evidence="2" key="1">
    <citation type="submission" date="2020-04" db="EMBL/GenBank/DDBJ databases">
        <authorList>
            <person name="Zhang T."/>
        </authorList>
    </citation>
    <scope>NUCLEOTIDE SEQUENCE</scope>
    <source>
        <strain evidence="2">HKST-UBA02</strain>
    </source>
</reference>